<dbReference type="EMBL" id="BTSX01000006">
    <property type="protein sequence ID" value="GMT02785.1"/>
    <property type="molecule type" value="Genomic_DNA"/>
</dbReference>
<comment type="caution">
    <text evidence="2">The sequence shown here is derived from an EMBL/GenBank/DDBJ whole genome shotgun (WGS) entry which is preliminary data.</text>
</comment>
<name>A0AAV5U8T3_9BILA</name>
<protein>
    <recommendedName>
        <fullName evidence="4">Secreted protein</fullName>
    </recommendedName>
</protein>
<evidence type="ECO:0000256" key="1">
    <source>
        <dbReference type="SAM" id="SignalP"/>
    </source>
</evidence>
<evidence type="ECO:0000313" key="3">
    <source>
        <dbReference type="Proteomes" id="UP001432027"/>
    </source>
</evidence>
<organism evidence="2 3">
    <name type="scientific">Pristionchus entomophagus</name>
    <dbReference type="NCBI Taxonomy" id="358040"/>
    <lineage>
        <taxon>Eukaryota</taxon>
        <taxon>Metazoa</taxon>
        <taxon>Ecdysozoa</taxon>
        <taxon>Nematoda</taxon>
        <taxon>Chromadorea</taxon>
        <taxon>Rhabditida</taxon>
        <taxon>Rhabditina</taxon>
        <taxon>Diplogasteromorpha</taxon>
        <taxon>Diplogasteroidea</taxon>
        <taxon>Neodiplogasteridae</taxon>
        <taxon>Pristionchus</taxon>
    </lineage>
</organism>
<feature type="signal peptide" evidence="1">
    <location>
        <begin position="1"/>
        <end position="15"/>
    </location>
</feature>
<reference evidence="2" key="1">
    <citation type="submission" date="2023-10" db="EMBL/GenBank/DDBJ databases">
        <title>Genome assembly of Pristionchus species.</title>
        <authorList>
            <person name="Yoshida K."/>
            <person name="Sommer R.J."/>
        </authorList>
    </citation>
    <scope>NUCLEOTIDE SEQUENCE</scope>
    <source>
        <strain evidence="2">RS0144</strain>
    </source>
</reference>
<evidence type="ECO:0008006" key="4">
    <source>
        <dbReference type="Google" id="ProtNLM"/>
    </source>
</evidence>
<evidence type="ECO:0000313" key="2">
    <source>
        <dbReference type="EMBL" id="GMT02785.1"/>
    </source>
</evidence>
<dbReference type="PANTHER" id="PTHR34311:SF4">
    <property type="entry name" value="NEMATODE SPECIFIC PEPTIDE FAMILY"/>
    <property type="match status" value="1"/>
</dbReference>
<feature type="chain" id="PRO_5043831667" description="Secreted protein" evidence="1">
    <location>
        <begin position="16"/>
        <end position="230"/>
    </location>
</feature>
<dbReference type="AlphaFoldDB" id="A0AAV5U8T3"/>
<keyword evidence="1" id="KW-0732">Signal</keyword>
<accession>A0AAV5U8T3</accession>
<proteinExistence type="predicted"/>
<dbReference type="Proteomes" id="UP001432027">
    <property type="component" value="Unassembled WGS sequence"/>
</dbReference>
<feature type="non-terminal residue" evidence="2">
    <location>
        <position position="1"/>
    </location>
</feature>
<keyword evidence="3" id="KW-1185">Reference proteome</keyword>
<dbReference type="PANTHER" id="PTHR34311">
    <property type="entry name" value="PROTEIN CBG21698-RELATED"/>
    <property type="match status" value="1"/>
</dbReference>
<gene>
    <name evidence="2" type="ORF">PENTCL1PPCAC_24959</name>
</gene>
<sequence>TVCLASLAVLAAGQGGKPPVTTCNSQTMQHCTASLAQEWGYSMDEMNNFWKDRHVFDDLITQKYGRTAEDYVYVCNGLNLFYHCIGPNNIQYCLGVSGLTSNQMSAFDAYQMDGMMNRLRFECGDAFYPITSFPDATECIQRTKKNYVQNFGAVTDAYENQIQHDTYDNVCKNANGFVSNITDIYRRGPCSEYTNPAALNSAQWYGCNGARQHVLAQYRHCESTIACGNF</sequence>